<keyword evidence="2 5" id="KW-0699">rRNA-binding</keyword>
<gene>
    <name evidence="5" type="primary">rqcP</name>
    <name evidence="7" type="ORF">IAC43_08755</name>
</gene>
<organism evidence="7 8">
    <name type="scientific">Candidatus Faecivivens stercoripullorum</name>
    <dbReference type="NCBI Taxonomy" id="2840805"/>
    <lineage>
        <taxon>Bacteria</taxon>
        <taxon>Bacillati</taxon>
        <taxon>Bacillota</taxon>
        <taxon>Clostridia</taxon>
        <taxon>Eubacteriales</taxon>
        <taxon>Oscillospiraceae</taxon>
        <taxon>Oscillospiraceae incertae sedis</taxon>
        <taxon>Candidatus Faecivivens</taxon>
    </lineage>
</organism>
<evidence type="ECO:0000259" key="6">
    <source>
        <dbReference type="SMART" id="SM00363"/>
    </source>
</evidence>
<keyword evidence="1 5" id="KW-0820">tRNA-binding</keyword>
<dbReference type="PIRSF" id="PIRSF038881">
    <property type="entry name" value="RNAbp_HP1423"/>
    <property type="match status" value="1"/>
</dbReference>
<evidence type="ECO:0000313" key="8">
    <source>
        <dbReference type="Proteomes" id="UP000824160"/>
    </source>
</evidence>
<protein>
    <recommendedName>
        <fullName evidence="5">RQC P-site tRNA stabilizing factor</fullName>
        <shortName evidence="5">RqcP</shortName>
    </recommendedName>
    <alternativeName>
        <fullName evidence="5">Ribosome-associated protein quality control protein P</fullName>
    </alternativeName>
</protein>
<evidence type="ECO:0000256" key="2">
    <source>
        <dbReference type="ARBA" id="ARBA00022730"/>
    </source>
</evidence>
<evidence type="ECO:0000256" key="4">
    <source>
        <dbReference type="ARBA" id="ARBA00022917"/>
    </source>
</evidence>
<dbReference type="Proteomes" id="UP000824160">
    <property type="component" value="Unassembled WGS sequence"/>
</dbReference>
<evidence type="ECO:0000256" key="1">
    <source>
        <dbReference type="ARBA" id="ARBA00022555"/>
    </source>
</evidence>
<dbReference type="GO" id="GO:0072344">
    <property type="term" value="P:rescue of stalled ribosome"/>
    <property type="evidence" value="ECO:0007669"/>
    <property type="project" value="UniProtKB-UniRule"/>
</dbReference>
<comment type="caution">
    <text evidence="7">The sequence shown here is derived from an EMBL/GenBank/DDBJ whole genome shotgun (WGS) entry which is preliminary data.</text>
</comment>
<sequence length="80" mass="8993">MRLDKFLKVSRIIKRRTVANEACDAGRILVGDKPARASYEVKVGDVLEIGIGRPMKVRVLAVNEYATKENASEMYEILPE</sequence>
<dbReference type="AlphaFoldDB" id="A0A9D1H9L5"/>
<proteinExistence type="inferred from homology"/>
<comment type="similarity">
    <text evidence="5">Belongs to the RqcP family.</text>
</comment>
<dbReference type="InterPro" id="IPR025490">
    <property type="entry name" value="RqcP"/>
</dbReference>
<name>A0A9D1H9L5_9FIRM</name>
<comment type="function">
    <text evidence="5">Key component of the ribosome quality control system (RQC), a ribosome-associated complex that mediates the extraction of incompletely synthesized nascent chains from stalled ribosomes and their subsequent degradation. RqcH recruits Ala-charged tRNA, and with RqcP directs the elongation of stalled nascent chains on 50S ribosomal subunits, leading to non-templated C-terminal alanine extensions (Ala tail). The Ala tail promotes nascent chain degradation. RqcP is associated with the translocation-like movement of the peptidyl-tRNA from the A-site into the P-site.</text>
</comment>
<evidence type="ECO:0000256" key="3">
    <source>
        <dbReference type="ARBA" id="ARBA00022884"/>
    </source>
</evidence>
<dbReference type="EMBL" id="DVLW01000239">
    <property type="protein sequence ID" value="HIT95264.1"/>
    <property type="molecule type" value="Genomic_DNA"/>
</dbReference>
<dbReference type="GO" id="GO:0019843">
    <property type="term" value="F:rRNA binding"/>
    <property type="evidence" value="ECO:0007669"/>
    <property type="project" value="UniProtKB-UniRule"/>
</dbReference>
<reference evidence="7" key="1">
    <citation type="submission" date="2020-10" db="EMBL/GenBank/DDBJ databases">
        <authorList>
            <person name="Gilroy R."/>
        </authorList>
    </citation>
    <scope>NUCLEOTIDE SEQUENCE</scope>
    <source>
        <strain evidence="7">ChiBcec7-5410</strain>
    </source>
</reference>
<dbReference type="SMART" id="SM00363">
    <property type="entry name" value="S4"/>
    <property type="match status" value="1"/>
</dbReference>
<reference evidence="7" key="2">
    <citation type="journal article" date="2021" name="PeerJ">
        <title>Extensive microbial diversity within the chicken gut microbiome revealed by metagenomics and culture.</title>
        <authorList>
            <person name="Gilroy R."/>
            <person name="Ravi A."/>
            <person name="Getino M."/>
            <person name="Pursley I."/>
            <person name="Horton D.L."/>
            <person name="Alikhan N.F."/>
            <person name="Baker D."/>
            <person name="Gharbi K."/>
            <person name="Hall N."/>
            <person name="Watson M."/>
            <person name="Adriaenssens E.M."/>
            <person name="Foster-Nyarko E."/>
            <person name="Jarju S."/>
            <person name="Secka A."/>
            <person name="Antonio M."/>
            <person name="Oren A."/>
            <person name="Chaudhuri R.R."/>
            <person name="La Ragione R."/>
            <person name="Hildebrand F."/>
            <person name="Pallen M.J."/>
        </authorList>
    </citation>
    <scope>NUCLEOTIDE SEQUENCE</scope>
    <source>
        <strain evidence="7">ChiBcec7-5410</strain>
    </source>
</reference>
<dbReference type="GO" id="GO:0043023">
    <property type="term" value="F:ribosomal large subunit binding"/>
    <property type="evidence" value="ECO:0007669"/>
    <property type="project" value="UniProtKB-UniRule"/>
</dbReference>
<dbReference type="CDD" id="cd00165">
    <property type="entry name" value="S4"/>
    <property type="match status" value="1"/>
</dbReference>
<evidence type="ECO:0000313" key="7">
    <source>
        <dbReference type="EMBL" id="HIT95264.1"/>
    </source>
</evidence>
<keyword evidence="4 5" id="KW-0648">Protein biosynthesis</keyword>
<dbReference type="InterPro" id="IPR036986">
    <property type="entry name" value="S4_RNA-bd_sf"/>
</dbReference>
<keyword evidence="3 5" id="KW-0694">RNA-binding</keyword>
<dbReference type="PROSITE" id="PS50889">
    <property type="entry name" value="S4"/>
    <property type="match status" value="1"/>
</dbReference>
<dbReference type="GO" id="GO:0000049">
    <property type="term" value="F:tRNA binding"/>
    <property type="evidence" value="ECO:0007669"/>
    <property type="project" value="UniProtKB-UniRule"/>
</dbReference>
<feature type="domain" description="RNA-binding S4" evidence="6">
    <location>
        <begin position="1"/>
        <end position="66"/>
    </location>
</feature>
<dbReference type="HAMAP" id="MF_00871">
    <property type="entry name" value="RqcP"/>
    <property type="match status" value="1"/>
</dbReference>
<evidence type="ECO:0000256" key="5">
    <source>
        <dbReference type="HAMAP-Rule" id="MF_00871"/>
    </source>
</evidence>
<dbReference type="Gene3D" id="3.10.290.10">
    <property type="entry name" value="RNA-binding S4 domain"/>
    <property type="match status" value="1"/>
</dbReference>
<comment type="subunit">
    <text evidence="5">Associates with stalled 50S ribosomal subunits. Binds to RqcH, 23S rRNA and the P-site tRNA. Does not require RqcH for association with 50S subunits.</text>
</comment>
<dbReference type="InterPro" id="IPR002942">
    <property type="entry name" value="S4_RNA-bd"/>
</dbReference>
<dbReference type="SUPFAM" id="SSF55174">
    <property type="entry name" value="Alpha-L RNA-binding motif"/>
    <property type="match status" value="1"/>
</dbReference>
<dbReference type="Pfam" id="PF01479">
    <property type="entry name" value="S4"/>
    <property type="match status" value="1"/>
</dbReference>
<accession>A0A9D1H9L5</accession>